<evidence type="ECO:0000256" key="3">
    <source>
        <dbReference type="ARBA" id="ARBA00022679"/>
    </source>
</evidence>
<feature type="binding site" evidence="5">
    <location>
        <position position="51"/>
    </location>
    <ligand>
        <name>substrate</name>
    </ligand>
</feature>
<feature type="binding site" evidence="5">
    <location>
        <begin position="292"/>
        <end position="293"/>
    </location>
    <ligand>
        <name>substrate</name>
    </ligand>
</feature>
<proteinExistence type="inferred from homology"/>
<dbReference type="EC" id="2.4.1.7" evidence="7"/>
<evidence type="ECO:0000256" key="4">
    <source>
        <dbReference type="PIRSR" id="PIRSR003059-1"/>
    </source>
</evidence>
<gene>
    <name evidence="7" type="ordered locus">SpiBuddy_2458</name>
</gene>
<dbReference type="InterPro" id="IPR045857">
    <property type="entry name" value="O16G_dom_2"/>
</dbReference>
<dbReference type="Pfam" id="PF00128">
    <property type="entry name" value="Alpha-amylase"/>
    <property type="match status" value="1"/>
</dbReference>
<organism evidence="7 8">
    <name type="scientific">Sphaerochaeta globosa (strain ATCC BAA-1886 / DSM 22777 / Buddy)</name>
    <name type="common">Spirochaeta sp. (strain Buddy)</name>
    <dbReference type="NCBI Taxonomy" id="158189"/>
    <lineage>
        <taxon>Bacteria</taxon>
        <taxon>Pseudomonadati</taxon>
        <taxon>Spirochaetota</taxon>
        <taxon>Spirochaetia</taxon>
        <taxon>Spirochaetales</taxon>
        <taxon>Sphaerochaetaceae</taxon>
        <taxon>Sphaerochaeta</taxon>
    </lineage>
</organism>
<name>F0RRL2_SPHGB</name>
<keyword evidence="3 7" id="KW-0808">Transferase</keyword>
<dbReference type="SUPFAM" id="SSF51445">
    <property type="entry name" value="(Trans)glycosidases"/>
    <property type="match status" value="1"/>
</dbReference>
<feature type="binding site" evidence="5">
    <location>
        <position position="397"/>
    </location>
    <ligand>
        <name>substrate</name>
    </ligand>
</feature>
<feature type="binding site" evidence="5">
    <location>
        <position position="89"/>
    </location>
    <ligand>
        <name>substrate</name>
    </ligand>
</feature>
<dbReference type="OrthoDB" id="9805159at2"/>
<reference evidence="8" key="1">
    <citation type="submission" date="2011-02" db="EMBL/GenBank/DDBJ databases">
        <title>Complete sequence of Spirochaeta sp. Buddy.</title>
        <authorList>
            <person name="Lucas S."/>
            <person name="Copeland A."/>
            <person name="Lapidus A."/>
            <person name="Cheng J.-F."/>
            <person name="Goodwin L."/>
            <person name="Pitluck S."/>
            <person name="Zeytun A."/>
            <person name="Detter J.C."/>
            <person name="Han C."/>
            <person name="Tapia R."/>
            <person name="Land M."/>
            <person name="Hauser L."/>
            <person name="Kyrpides N."/>
            <person name="Ivanova N."/>
            <person name="Mikhailova N."/>
            <person name="Pagani I."/>
            <person name="Ritalahti K.M."/>
            <person name="Loeffler F.E."/>
            <person name="Woyke T."/>
        </authorList>
    </citation>
    <scope>NUCLEOTIDE SEQUENCE [LARGE SCALE GENOMIC DNA]</scope>
    <source>
        <strain evidence="8">ATCC BAA-1886 / DSM 22777 / Buddy</strain>
    </source>
</reference>
<dbReference type="PANTHER" id="PTHR38784:SF1">
    <property type="entry name" value="SUCROSE PHOSPHORYLASE"/>
    <property type="match status" value="1"/>
</dbReference>
<dbReference type="RefSeq" id="WP_013608117.1">
    <property type="nucleotide sequence ID" value="NC_015152.1"/>
</dbReference>
<dbReference type="InterPro" id="IPR022527">
    <property type="entry name" value="Sucrose_phospho"/>
</dbReference>
<dbReference type="HOGENOM" id="CLU_021358_1_0_12"/>
<protein>
    <submittedName>
        <fullName evidence="7">Sucrose phosphorylase</fullName>
        <ecNumber evidence="7">2.4.1.7</ecNumber>
    </submittedName>
</protein>
<dbReference type="InterPro" id="IPR006047">
    <property type="entry name" value="GH13_cat_dom"/>
</dbReference>
<feature type="binding site" evidence="5">
    <location>
        <begin position="192"/>
        <end position="194"/>
    </location>
    <ligand>
        <name>substrate</name>
    </ligand>
</feature>
<dbReference type="Proteomes" id="UP000008466">
    <property type="component" value="Chromosome"/>
</dbReference>
<dbReference type="GO" id="GO:0005975">
    <property type="term" value="P:carbohydrate metabolic process"/>
    <property type="evidence" value="ECO:0007669"/>
    <property type="project" value="InterPro"/>
</dbReference>
<feature type="active site" description="Nucleophile" evidence="4">
    <location>
        <position position="194"/>
    </location>
</feature>
<dbReference type="SMR" id="F0RRL2"/>
<dbReference type="NCBIfam" id="TIGR03852">
    <property type="entry name" value="sucrose_gtfA"/>
    <property type="match status" value="1"/>
</dbReference>
<dbReference type="PIRSF" id="PIRSF003059">
    <property type="entry name" value="Sucrose_phosphorylase"/>
    <property type="match status" value="1"/>
</dbReference>
<dbReference type="Gene3D" id="3.20.20.80">
    <property type="entry name" value="Glycosidases"/>
    <property type="match status" value="1"/>
</dbReference>
<dbReference type="eggNOG" id="COG0366">
    <property type="taxonomic scope" value="Bacteria"/>
</dbReference>
<evidence type="ECO:0000256" key="5">
    <source>
        <dbReference type="PIRSR" id="PIRSR003059-2"/>
    </source>
</evidence>
<comment type="similarity">
    <text evidence="1">Belongs to the glycosyl hydrolase 13 family. Sucrose phosphorylase subfamily.</text>
</comment>
<dbReference type="CDD" id="cd11355">
    <property type="entry name" value="AmyAc_Sucrose_phosphorylase"/>
    <property type="match status" value="1"/>
</dbReference>
<dbReference type="InterPro" id="IPR017853">
    <property type="entry name" value="GH"/>
</dbReference>
<feature type="active site" description="Proton donor" evidence="4">
    <location>
        <position position="235"/>
    </location>
</feature>
<dbReference type="KEGG" id="sbu:SpiBuddy_2458"/>
<dbReference type="STRING" id="158189.SpiBuddy_2458"/>
<dbReference type="EMBL" id="CP002541">
    <property type="protein sequence ID" value="ADY14271.1"/>
    <property type="molecule type" value="Genomic_DNA"/>
</dbReference>
<evidence type="ECO:0000313" key="8">
    <source>
        <dbReference type="Proteomes" id="UP000008466"/>
    </source>
</evidence>
<evidence type="ECO:0000256" key="1">
    <source>
        <dbReference type="ARBA" id="ARBA00008452"/>
    </source>
</evidence>
<feature type="domain" description="Glycosyl hydrolase family 13 catalytic" evidence="6">
    <location>
        <begin position="12"/>
        <end position="428"/>
    </location>
</feature>
<evidence type="ECO:0000313" key="7">
    <source>
        <dbReference type="EMBL" id="ADY14271.1"/>
    </source>
</evidence>
<dbReference type="Gene3D" id="3.90.400.10">
    <property type="entry name" value="Oligo-1,6-glucosidase, Domain 2"/>
    <property type="match status" value="1"/>
</dbReference>
<evidence type="ECO:0000256" key="2">
    <source>
        <dbReference type="ARBA" id="ARBA00022676"/>
    </source>
</evidence>
<evidence type="ECO:0000259" key="6">
    <source>
        <dbReference type="SMART" id="SM00642"/>
    </source>
</evidence>
<keyword evidence="2 7" id="KW-0328">Glycosyltransferase</keyword>
<dbReference type="GO" id="GO:0009018">
    <property type="term" value="F:sucrose phosphorylase activity"/>
    <property type="evidence" value="ECO:0007669"/>
    <property type="project" value="UniProtKB-EC"/>
</dbReference>
<feature type="binding site" evidence="5">
    <location>
        <begin position="340"/>
        <end position="343"/>
    </location>
    <ligand>
        <name>substrate</name>
    </ligand>
</feature>
<dbReference type="AlphaFoldDB" id="F0RRL2"/>
<keyword evidence="8" id="KW-1185">Reference proteome</keyword>
<accession>F0RRL2</accession>
<dbReference type="PANTHER" id="PTHR38784">
    <property type="entry name" value="SUCROSE PHOSPHORYLASE"/>
    <property type="match status" value="1"/>
</dbReference>
<sequence>MSQKITNRIMLITYPDCFGQGLKDLRMVLDTDFKGLFGGLHILPFFPSTADRGFSPTTYTEVDPRFGDWDDIMALGEQYYLMYDYMINHLSSESDAFKDFVEKKDASLYRDFFIRYKDFWSNGEPTKQDLERMYRRKQIPWITVQFNDGSQEKLWTTFSDYQVDINQNSRVAKQFHADTISFLASHGGTLIRLDAVAYAAKREGTSCFFAEPEIWELLQQCADVLKGSNSVVLPEIHENYFLQQKVEENGYYVYDFQLPMLVLNALYFGKSRYLKNWLRICPRKQFTTLDTHDGIGVVDARYLMPDEELLATRRRCFEMNPDVYAMYAHSGIKIDLDAFDTYQINCTYYSACGADDWQYYIARAIQFFAPGIPQVYYVGLLAGENDFELYNQTQQNRDVNRSYYSLLDVKENMKRPIVQKLMRLMAFRNTHPAFNGDFEVLPSGVSELDLCWRNGSEYAILYVDFSTFECSIVYTEQGVEKEL</sequence>
<feature type="binding site" evidence="5">
    <location>
        <position position="235"/>
    </location>
    <ligand>
        <name>substrate</name>
    </ligand>
</feature>
<dbReference type="SMART" id="SM00642">
    <property type="entry name" value="Aamy"/>
    <property type="match status" value="1"/>
</dbReference>
<dbReference type="InterPro" id="IPR016377">
    <property type="entry name" value="Sucrose_GGa_phosphorylase-rel"/>
</dbReference>